<sequence length="62" mass="7201">MKILEDLKVQFKEVEFICKCGKTQKVVILVGDDYGFETTTCETCKKRNFIEYDNGLVKVKSF</sequence>
<dbReference type="AlphaFoldDB" id="C1DVA0"/>
<evidence type="ECO:0000313" key="2">
    <source>
        <dbReference type="Proteomes" id="UP000001369"/>
    </source>
</evidence>
<protein>
    <submittedName>
        <fullName evidence="1">Uncharacterized protein</fullName>
    </submittedName>
</protein>
<gene>
    <name evidence="1" type="ordered locus">SULAZ_1065</name>
</gene>
<accession>C1DVA0</accession>
<dbReference type="Proteomes" id="UP000001369">
    <property type="component" value="Chromosome"/>
</dbReference>
<dbReference type="EMBL" id="CP001229">
    <property type="protein sequence ID" value="ACN98902.1"/>
    <property type="molecule type" value="Genomic_DNA"/>
</dbReference>
<dbReference type="RefSeq" id="WP_012674222.1">
    <property type="nucleotide sequence ID" value="NC_012438.1"/>
</dbReference>
<organism evidence="1 2">
    <name type="scientific">Sulfurihydrogenibium azorense (strain DSM 15241 / OCM 825 / Az-Fu1)</name>
    <dbReference type="NCBI Taxonomy" id="204536"/>
    <lineage>
        <taxon>Bacteria</taxon>
        <taxon>Pseudomonadati</taxon>
        <taxon>Aquificota</taxon>
        <taxon>Aquificia</taxon>
        <taxon>Aquificales</taxon>
        <taxon>Hydrogenothermaceae</taxon>
        <taxon>Sulfurihydrogenibium</taxon>
    </lineage>
</organism>
<name>C1DVA0_SULAA</name>
<dbReference type="KEGG" id="saf:SULAZ_1065"/>
<dbReference type="OrthoDB" id="15274at2"/>
<reference evidence="1 2" key="1">
    <citation type="journal article" date="2009" name="J. Bacteriol.">
        <title>Complete and draft genome sequences of six members of the Aquificales.</title>
        <authorList>
            <person name="Reysenbach A.L."/>
            <person name="Hamamura N."/>
            <person name="Podar M."/>
            <person name="Griffiths E."/>
            <person name="Ferreira S."/>
            <person name="Hochstein R."/>
            <person name="Heidelberg J."/>
            <person name="Johnson J."/>
            <person name="Mead D."/>
            <person name="Pohorille A."/>
            <person name="Sarmiento M."/>
            <person name="Schweighofer K."/>
            <person name="Seshadri R."/>
            <person name="Voytek M.A."/>
        </authorList>
    </citation>
    <scope>NUCLEOTIDE SEQUENCE [LARGE SCALE GENOMIC DNA]</scope>
    <source>
        <strain evidence="2">Az-Fu1 / DSM 15241 / OCM 825</strain>
    </source>
</reference>
<keyword evidence="2" id="KW-1185">Reference proteome</keyword>
<dbReference type="HOGENOM" id="CLU_2921084_0_0_0"/>
<proteinExistence type="predicted"/>
<evidence type="ECO:0000313" key="1">
    <source>
        <dbReference type="EMBL" id="ACN98902.1"/>
    </source>
</evidence>
<dbReference type="STRING" id="204536.SULAZ_1065"/>